<keyword evidence="3" id="KW-1185">Reference proteome</keyword>
<proteinExistence type="predicted"/>
<evidence type="ECO:0000313" key="3">
    <source>
        <dbReference type="Proteomes" id="UP000249464"/>
    </source>
</evidence>
<name>A0A2X0LZC1_9BASI</name>
<dbReference type="Proteomes" id="UP000249464">
    <property type="component" value="Unassembled WGS sequence"/>
</dbReference>
<feature type="chain" id="PRO_5015968624" evidence="1">
    <location>
        <begin position="34"/>
        <end position="84"/>
    </location>
</feature>
<dbReference type="EMBL" id="FQNC01000018">
    <property type="protein sequence ID" value="SGY20733.1"/>
    <property type="molecule type" value="Genomic_DNA"/>
</dbReference>
<protein>
    <submittedName>
        <fullName evidence="2">BQ5605_C016g08134 protein</fullName>
    </submittedName>
</protein>
<sequence>MGHLIDTACCPVDHFSWIMVLALLQLRLGSTRAHGGSRNEIDLASGGGGCNLQSRVKRRRRACLKQGRAVTQSTISKFQISKMQ</sequence>
<dbReference type="AlphaFoldDB" id="A0A2X0LZC1"/>
<organism evidence="2 3">
    <name type="scientific">Microbotryum silenes-dioicae</name>
    <dbReference type="NCBI Taxonomy" id="796604"/>
    <lineage>
        <taxon>Eukaryota</taxon>
        <taxon>Fungi</taxon>
        <taxon>Dikarya</taxon>
        <taxon>Basidiomycota</taxon>
        <taxon>Pucciniomycotina</taxon>
        <taxon>Microbotryomycetes</taxon>
        <taxon>Microbotryales</taxon>
        <taxon>Microbotryaceae</taxon>
        <taxon>Microbotryum</taxon>
    </lineage>
</organism>
<evidence type="ECO:0000313" key="2">
    <source>
        <dbReference type="EMBL" id="SGY20733.1"/>
    </source>
</evidence>
<reference evidence="2 3" key="1">
    <citation type="submission" date="2016-11" db="EMBL/GenBank/DDBJ databases">
        <authorList>
            <person name="Jaros S."/>
            <person name="Januszkiewicz K."/>
            <person name="Wedrychowicz H."/>
        </authorList>
    </citation>
    <scope>NUCLEOTIDE SEQUENCE [LARGE SCALE GENOMIC DNA]</scope>
</reference>
<feature type="signal peptide" evidence="1">
    <location>
        <begin position="1"/>
        <end position="33"/>
    </location>
</feature>
<keyword evidence="1" id="KW-0732">Signal</keyword>
<accession>A0A2X0LZC1</accession>
<evidence type="ECO:0000256" key="1">
    <source>
        <dbReference type="SAM" id="SignalP"/>
    </source>
</evidence>
<gene>
    <name evidence="2" type="primary">BQ5605_C016g08134</name>
    <name evidence="2" type="ORF">BQ5605_C016G08134</name>
</gene>